<protein>
    <submittedName>
        <fullName evidence="10">Mannose-6-phosphate receptor binding domain-containing protein</fullName>
    </submittedName>
</protein>
<dbReference type="InterPro" id="IPR009011">
    <property type="entry name" value="Man6P_isomerase_rcpt-bd_dom_sf"/>
</dbReference>
<feature type="transmembrane region" description="Helical" evidence="8">
    <location>
        <begin position="332"/>
        <end position="351"/>
    </location>
</feature>
<dbReference type="Pfam" id="PF00878">
    <property type="entry name" value="CIMR"/>
    <property type="match status" value="2"/>
</dbReference>
<comment type="subcellular location">
    <subcellularLocation>
        <location evidence="1">Endomembrane system</location>
    </subcellularLocation>
</comment>
<dbReference type="Gene3D" id="2.70.130.10">
    <property type="entry name" value="Mannose-6-phosphate receptor binding domain"/>
    <property type="match status" value="2"/>
</dbReference>
<dbReference type="Proteomes" id="UP000193411">
    <property type="component" value="Unassembled WGS sequence"/>
</dbReference>
<dbReference type="PROSITE" id="PS51914">
    <property type="entry name" value="MRH"/>
    <property type="match status" value="2"/>
</dbReference>
<dbReference type="InterPro" id="IPR000479">
    <property type="entry name" value="CIMR_rpt"/>
</dbReference>
<dbReference type="InterPro" id="IPR044865">
    <property type="entry name" value="MRH_dom"/>
</dbReference>
<reference evidence="10 11" key="1">
    <citation type="submission" date="2016-07" db="EMBL/GenBank/DDBJ databases">
        <title>Pervasive Adenine N6-methylation of Active Genes in Fungi.</title>
        <authorList>
            <consortium name="DOE Joint Genome Institute"/>
            <person name="Mondo S.J."/>
            <person name="Dannebaum R.O."/>
            <person name="Kuo R.C."/>
            <person name="Labutti K."/>
            <person name="Haridas S."/>
            <person name="Kuo A."/>
            <person name="Salamov A."/>
            <person name="Ahrendt S.R."/>
            <person name="Lipzen A."/>
            <person name="Sullivan W."/>
            <person name="Andreopoulos W.B."/>
            <person name="Clum A."/>
            <person name="Lindquist E."/>
            <person name="Daum C."/>
            <person name="Ramamoorthy G.K."/>
            <person name="Gryganskyi A."/>
            <person name="Culley D."/>
            <person name="Magnuson J.K."/>
            <person name="James T.Y."/>
            <person name="O'Malley M.A."/>
            <person name="Stajich J.E."/>
            <person name="Spatafora J.W."/>
            <person name="Visel A."/>
            <person name="Grigoriev I.V."/>
        </authorList>
    </citation>
    <scope>NUCLEOTIDE SEQUENCE [LARGE SCALE GENOMIC DNA]</scope>
    <source>
        <strain evidence="10 11">PL171</strain>
    </source>
</reference>
<keyword evidence="3 8" id="KW-0812">Transmembrane</keyword>
<evidence type="ECO:0000256" key="7">
    <source>
        <dbReference type="ARBA" id="ARBA00023157"/>
    </source>
</evidence>
<accession>A0A1Y2H0C5</accession>
<keyword evidence="5 8" id="KW-1133">Transmembrane helix</keyword>
<feature type="domain" description="MRH" evidence="9">
    <location>
        <begin position="18"/>
        <end position="166"/>
    </location>
</feature>
<dbReference type="SMART" id="SM01404">
    <property type="entry name" value="CIMR"/>
    <property type="match status" value="1"/>
</dbReference>
<dbReference type="GO" id="GO:0010008">
    <property type="term" value="C:endosome membrane"/>
    <property type="evidence" value="ECO:0007669"/>
    <property type="project" value="UniProtKB-SubCell"/>
</dbReference>
<evidence type="ECO:0000313" key="11">
    <source>
        <dbReference type="Proteomes" id="UP000193411"/>
    </source>
</evidence>
<gene>
    <name evidence="10" type="ORF">BCR44DRAFT_54234</name>
</gene>
<keyword evidence="10" id="KW-0675">Receptor</keyword>
<proteinExistence type="predicted"/>
<evidence type="ECO:0000313" key="10">
    <source>
        <dbReference type="EMBL" id="ORZ27173.1"/>
    </source>
</evidence>
<keyword evidence="4" id="KW-0732">Signal</keyword>
<name>A0A1Y2H0C5_9FUNG</name>
<dbReference type="GO" id="GO:0038023">
    <property type="term" value="F:signaling receptor activity"/>
    <property type="evidence" value="ECO:0007669"/>
    <property type="project" value="InterPro"/>
</dbReference>
<dbReference type="GO" id="GO:0000139">
    <property type="term" value="C:Golgi membrane"/>
    <property type="evidence" value="ECO:0007669"/>
    <property type="project" value="UniProtKB-SubCell"/>
</dbReference>
<evidence type="ECO:0000256" key="6">
    <source>
        <dbReference type="ARBA" id="ARBA00023136"/>
    </source>
</evidence>
<evidence type="ECO:0000256" key="1">
    <source>
        <dbReference type="ARBA" id="ARBA00004308"/>
    </source>
</evidence>
<feature type="domain" description="MRH" evidence="9">
    <location>
        <begin position="179"/>
        <end position="322"/>
    </location>
</feature>
<dbReference type="SUPFAM" id="SSF50911">
    <property type="entry name" value="Mannose 6-phosphate receptor domain"/>
    <property type="match status" value="2"/>
</dbReference>
<sequence>MNVNVPNTTGGIRPLDTSACKFTKPSGTFDLTPLHRLAADYFARTNSDNQFYFNLCGPTNEPRCPQGNSACLTTRSNLTEWVSIGTSSSIQVDQLPNIPDPVTLLYKMQGTAHCPGTGTPRQFELKLTCDRFSNGTSIPESKPRFVQELDGCNYQFAMTTRFACPNTGGPTNSPIAADPSCSYLDGRYSVSQLRNQVSNYRVETEQDVFWFNLCGSLVTNDIDGSKGCPDGAAVCGFAKDETSPSRRNLGSKGVLGLDDDGVLALTFKDGQKCDDGIPRSTVIRFPCTSRLTGDNGGPTVTQGHTACGKTVFEFPSLAGCDASKLGPGAGTVIGWLIFSFLLVYFAGRFAYNHIKLGYRGFEAVPHIDAMIDAIEWVRAKIRGTGRIQI</sequence>
<evidence type="ECO:0000256" key="2">
    <source>
        <dbReference type="ARBA" id="ARBA00022448"/>
    </source>
</evidence>
<keyword evidence="11" id="KW-1185">Reference proteome</keyword>
<keyword evidence="7" id="KW-1015">Disulfide bond</keyword>
<keyword evidence="2" id="KW-0813">Transport</keyword>
<dbReference type="PANTHER" id="PTHR15071:SF0">
    <property type="entry name" value="MANNOSE 6-PHOSPHATE RECEPTOR-LIKE PROTEIN 1"/>
    <property type="match status" value="1"/>
</dbReference>
<evidence type="ECO:0000256" key="5">
    <source>
        <dbReference type="ARBA" id="ARBA00022989"/>
    </source>
</evidence>
<comment type="caution">
    <text evidence="10">The sequence shown here is derived from an EMBL/GenBank/DDBJ whole genome shotgun (WGS) entry which is preliminary data.</text>
</comment>
<evidence type="ECO:0000259" key="9">
    <source>
        <dbReference type="PROSITE" id="PS51914"/>
    </source>
</evidence>
<dbReference type="GO" id="GO:0005537">
    <property type="term" value="F:D-mannose binding"/>
    <property type="evidence" value="ECO:0007669"/>
    <property type="project" value="InterPro"/>
</dbReference>
<dbReference type="OrthoDB" id="4504960at2759"/>
<evidence type="ECO:0000256" key="8">
    <source>
        <dbReference type="SAM" id="Phobius"/>
    </source>
</evidence>
<dbReference type="STRING" id="765915.A0A1Y2H0C5"/>
<evidence type="ECO:0000256" key="4">
    <source>
        <dbReference type="ARBA" id="ARBA00022729"/>
    </source>
</evidence>
<dbReference type="PANTHER" id="PTHR15071">
    <property type="entry name" value="MANNOSE-6-PHOSPHATE RECEPTOR FAMILY MEMBER"/>
    <property type="match status" value="1"/>
</dbReference>
<keyword evidence="6 8" id="KW-0472">Membrane</keyword>
<dbReference type="EMBL" id="MCFL01000381">
    <property type="protein sequence ID" value="ORZ27173.1"/>
    <property type="molecule type" value="Genomic_DNA"/>
</dbReference>
<evidence type="ECO:0000256" key="3">
    <source>
        <dbReference type="ARBA" id="ARBA00022692"/>
    </source>
</evidence>
<dbReference type="AlphaFoldDB" id="A0A1Y2H0C5"/>
<organism evidence="10 11">
    <name type="scientific">Catenaria anguillulae PL171</name>
    <dbReference type="NCBI Taxonomy" id="765915"/>
    <lineage>
        <taxon>Eukaryota</taxon>
        <taxon>Fungi</taxon>
        <taxon>Fungi incertae sedis</taxon>
        <taxon>Blastocladiomycota</taxon>
        <taxon>Blastocladiomycetes</taxon>
        <taxon>Blastocladiales</taxon>
        <taxon>Catenariaceae</taxon>
        <taxon>Catenaria</taxon>
    </lineage>
</organism>